<keyword evidence="4" id="KW-1185">Reference proteome</keyword>
<feature type="signal peptide" evidence="1">
    <location>
        <begin position="1"/>
        <end position="25"/>
    </location>
</feature>
<dbReference type="CDD" id="cd20231">
    <property type="entry name" value="PFM_jacalin-like"/>
    <property type="match status" value="1"/>
</dbReference>
<dbReference type="InterPro" id="IPR001229">
    <property type="entry name" value="Jacalin-like_lectin_dom"/>
</dbReference>
<keyword evidence="1" id="KW-0732">Signal</keyword>
<feature type="chain" id="PRO_5025558312" description="Jacalin-type lectin domain-containing protein" evidence="1">
    <location>
        <begin position="26"/>
        <end position="378"/>
    </location>
</feature>
<dbReference type="Pfam" id="PF01419">
    <property type="entry name" value="Jacalin"/>
    <property type="match status" value="1"/>
</dbReference>
<dbReference type="Proteomes" id="UP000799770">
    <property type="component" value="Unassembled WGS sequence"/>
</dbReference>
<dbReference type="OrthoDB" id="3758675at2759"/>
<proteinExistence type="predicted"/>
<dbReference type="InterPro" id="IPR036404">
    <property type="entry name" value="Jacalin-like_lectin_dom_sf"/>
</dbReference>
<evidence type="ECO:0000313" key="4">
    <source>
        <dbReference type="Proteomes" id="UP000799770"/>
    </source>
</evidence>
<evidence type="ECO:0000259" key="2">
    <source>
        <dbReference type="Pfam" id="PF01419"/>
    </source>
</evidence>
<name>A0A6A5YXR2_9PLEO</name>
<dbReference type="Gene3D" id="2.100.10.30">
    <property type="entry name" value="Jacalin-like lectin domain"/>
    <property type="match status" value="1"/>
</dbReference>
<protein>
    <recommendedName>
        <fullName evidence="2">Jacalin-type lectin domain-containing protein</fullName>
    </recommendedName>
</protein>
<dbReference type="SUPFAM" id="SSF56973">
    <property type="entry name" value="Aerolisin/ETX pore-forming domain"/>
    <property type="match status" value="1"/>
</dbReference>
<organism evidence="3 4">
    <name type="scientific">Lophiotrema nucula</name>
    <dbReference type="NCBI Taxonomy" id="690887"/>
    <lineage>
        <taxon>Eukaryota</taxon>
        <taxon>Fungi</taxon>
        <taxon>Dikarya</taxon>
        <taxon>Ascomycota</taxon>
        <taxon>Pezizomycotina</taxon>
        <taxon>Dothideomycetes</taxon>
        <taxon>Pleosporomycetidae</taxon>
        <taxon>Pleosporales</taxon>
        <taxon>Lophiotremataceae</taxon>
        <taxon>Lophiotrema</taxon>
    </lineage>
</organism>
<evidence type="ECO:0000256" key="1">
    <source>
        <dbReference type="SAM" id="SignalP"/>
    </source>
</evidence>
<sequence length="378" mass="40905">MVFSPKKLLIGAATLLASLSGFAHADDCESGPWQDVSYTGGNGGGRFCATKYLSGIVITGVEVWGDGKGVRALQFYYSDGTQSDLIGKIDGDKHGRMDWDPSVAQISQIKTWGNGKGQNLGRVYIRTTAGNELDVGKDTSGQDTFDTKVASGIMLGAFGASGDRIDNLGFLFLKSKISKIDVGSIVFDETPEALNAQQEGLETVVLDYADHTNNLSSSNETFTFSKEISETNTKKYTQTAQHTFGWSNAIELSGEILDLGAKSTTTISYQYQNTHSEENSDEHKISLTYSTSTLLKPGQKVFCRATAMSGKYSGKYGGSVNIWLEDGTTYSFSERGTMDQVAWSKASSECQDDDFPPEAKAQGMVVKREPLKGIKFIA</sequence>
<dbReference type="EMBL" id="ML977333">
    <property type="protein sequence ID" value="KAF2111880.1"/>
    <property type="molecule type" value="Genomic_DNA"/>
</dbReference>
<accession>A0A6A5YXR2</accession>
<reference evidence="3" key="1">
    <citation type="journal article" date="2020" name="Stud. Mycol.">
        <title>101 Dothideomycetes genomes: a test case for predicting lifestyles and emergence of pathogens.</title>
        <authorList>
            <person name="Haridas S."/>
            <person name="Albert R."/>
            <person name="Binder M."/>
            <person name="Bloem J."/>
            <person name="Labutti K."/>
            <person name="Salamov A."/>
            <person name="Andreopoulos B."/>
            <person name="Baker S."/>
            <person name="Barry K."/>
            <person name="Bills G."/>
            <person name="Bluhm B."/>
            <person name="Cannon C."/>
            <person name="Castanera R."/>
            <person name="Culley D."/>
            <person name="Daum C."/>
            <person name="Ezra D."/>
            <person name="Gonzalez J."/>
            <person name="Henrissat B."/>
            <person name="Kuo A."/>
            <person name="Liang C."/>
            <person name="Lipzen A."/>
            <person name="Lutzoni F."/>
            <person name="Magnuson J."/>
            <person name="Mondo S."/>
            <person name="Nolan M."/>
            <person name="Ohm R."/>
            <person name="Pangilinan J."/>
            <person name="Park H.-J."/>
            <person name="Ramirez L."/>
            <person name="Alfaro M."/>
            <person name="Sun H."/>
            <person name="Tritt A."/>
            <person name="Yoshinaga Y."/>
            <person name="Zwiers L.-H."/>
            <person name="Turgeon B."/>
            <person name="Goodwin S."/>
            <person name="Spatafora J."/>
            <person name="Crous P."/>
            <person name="Grigoriev I."/>
        </authorList>
    </citation>
    <scope>NUCLEOTIDE SEQUENCE</scope>
    <source>
        <strain evidence="3">CBS 627.86</strain>
    </source>
</reference>
<dbReference type="SUPFAM" id="SSF51101">
    <property type="entry name" value="Mannose-binding lectins"/>
    <property type="match status" value="1"/>
</dbReference>
<dbReference type="AlphaFoldDB" id="A0A6A5YXR2"/>
<dbReference type="Gene3D" id="2.170.15.10">
    <property type="entry name" value="Proaerolysin, chain A, domain 3"/>
    <property type="match status" value="1"/>
</dbReference>
<evidence type="ECO:0000313" key="3">
    <source>
        <dbReference type="EMBL" id="KAF2111880.1"/>
    </source>
</evidence>
<feature type="domain" description="Jacalin-type lectin" evidence="2">
    <location>
        <begin position="39"/>
        <end position="170"/>
    </location>
</feature>
<gene>
    <name evidence="3" type="ORF">BDV96DRAFT_179717</name>
</gene>